<dbReference type="RefSeq" id="YP_010112088.1">
    <property type="nucleotide sequence ID" value="NC_055888.1"/>
</dbReference>
<proteinExistence type="predicted"/>
<evidence type="ECO:0000313" key="2">
    <source>
        <dbReference type="Proteomes" id="UP000594150"/>
    </source>
</evidence>
<dbReference type="EMBL" id="MT774395">
    <property type="protein sequence ID" value="QOR56636.1"/>
    <property type="molecule type" value="Genomic_DNA"/>
</dbReference>
<sequence length="95" mass="11084">MKYIVVPAEELVDITQETLDELHLVFRYNVDGTEVIMKIANYELLFPSAVTLQETEDEEPVDKVYPYPTYEGEALTELLNSDKWSNKEENYEGNY</sequence>
<organism evidence="1 2">
    <name type="scientific">uncultured phage cr52_1</name>
    <dbReference type="NCBI Taxonomy" id="2772079"/>
    <lineage>
        <taxon>Viruses</taxon>
        <taxon>Duplodnaviria</taxon>
        <taxon>Heunggongvirae</taxon>
        <taxon>Uroviricota</taxon>
        <taxon>Caudoviricetes</taxon>
        <taxon>Crassvirales</taxon>
        <taxon>Suoliviridae</taxon>
        <taxon>Loutivirinae</taxon>
        <taxon>Buchavirus</taxon>
        <taxon>Buchavirus copri</taxon>
    </lineage>
</organism>
<reference evidence="1 2" key="1">
    <citation type="submission" date="2020-07" db="EMBL/GenBank/DDBJ databases">
        <title>Taxonomic proposal: Crassvirales, a new order of highly abundant and diverse bacterial viruses.</title>
        <authorList>
            <person name="Shkoporov A.N."/>
            <person name="Stockdale S.R."/>
            <person name="Guerin E."/>
            <person name="Ross R.P."/>
            <person name="Hill C."/>
        </authorList>
    </citation>
    <scope>NUCLEOTIDE SEQUENCE [LARGE SCALE GENOMIC DNA]</scope>
</reference>
<dbReference type="Proteomes" id="UP000594150">
    <property type="component" value="Segment"/>
</dbReference>
<dbReference type="KEGG" id="vg:65130549"/>
<protein>
    <submittedName>
        <fullName evidence="1">Uncharacterized protein</fullName>
    </submittedName>
</protein>
<name>A0A7M1RQR1_9CAUD</name>
<dbReference type="GeneID" id="65130549"/>
<accession>A0A7M1RQR1</accession>
<keyword evidence="2" id="KW-1185">Reference proteome</keyword>
<evidence type="ECO:0000313" key="1">
    <source>
        <dbReference type="EMBL" id="QOR56636.1"/>
    </source>
</evidence>